<organism evidence="1 2">
    <name type="scientific">Herbaspirillum robiniae</name>
    <dbReference type="NCBI Taxonomy" id="2014887"/>
    <lineage>
        <taxon>Bacteria</taxon>
        <taxon>Pseudomonadati</taxon>
        <taxon>Pseudomonadota</taxon>
        <taxon>Betaproteobacteria</taxon>
        <taxon>Burkholderiales</taxon>
        <taxon>Oxalobacteraceae</taxon>
        <taxon>Herbaspirillum</taxon>
    </lineage>
</organism>
<evidence type="ECO:0000313" key="1">
    <source>
        <dbReference type="EMBL" id="OWY29624.1"/>
    </source>
</evidence>
<name>A0A2D0B5F7_9BURK</name>
<sequence>MNPHTADIIDDCLQASLSGARHFGQIVAELAAAGVESYFADYRARRTTYYAGPAQRTLTLPAPAVDIPARFDAGALVDAIRGAQRGEVLYPEFMARSMAAGCVGYMVWIGGRHVVYMGRDGQTHIERFPS</sequence>
<dbReference type="InterPro" id="IPR036696">
    <property type="entry name" value="YdfO-like_sf"/>
</dbReference>
<gene>
    <name evidence="1" type="ORF">CEJ42_07085</name>
</gene>
<comment type="caution">
    <text evidence="1">The sequence shown here is derived from an EMBL/GenBank/DDBJ whole genome shotgun (WGS) entry which is preliminary data.</text>
</comment>
<reference evidence="1 2" key="1">
    <citation type="submission" date="2017-06" db="EMBL/GenBank/DDBJ databases">
        <title>Herbaspirillum phytohormonus sp. nov., isolated from the root nodule of Robinia pseudoacacia in lead-zinc mine.</title>
        <authorList>
            <person name="Fan M."/>
            <person name="Lin Y."/>
        </authorList>
    </citation>
    <scope>NUCLEOTIDE SEQUENCE [LARGE SCALE GENOMIC DNA]</scope>
    <source>
        <strain evidence="1 2">HZ10</strain>
    </source>
</reference>
<dbReference type="RefSeq" id="WP_088750471.1">
    <property type="nucleotide sequence ID" value="NZ_NJGU01000004.1"/>
</dbReference>
<accession>A0A2D0B5F7</accession>
<protein>
    <submittedName>
        <fullName evidence="1">DUF1398 domain-containing protein</fullName>
    </submittedName>
</protein>
<dbReference type="Proteomes" id="UP000197596">
    <property type="component" value="Unassembled WGS sequence"/>
</dbReference>
<dbReference type="SUPFAM" id="SSF160419">
    <property type="entry name" value="YdfO-like"/>
    <property type="match status" value="2"/>
</dbReference>
<proteinExistence type="predicted"/>
<dbReference type="AlphaFoldDB" id="A0A2D0B5F7"/>
<evidence type="ECO:0000313" key="2">
    <source>
        <dbReference type="Proteomes" id="UP000197596"/>
    </source>
</evidence>
<dbReference type="EMBL" id="NJGU01000004">
    <property type="protein sequence ID" value="OWY29624.1"/>
    <property type="molecule type" value="Genomic_DNA"/>
</dbReference>